<evidence type="ECO:0000313" key="25">
    <source>
        <dbReference type="Proteomes" id="UP001066276"/>
    </source>
</evidence>
<dbReference type="PANTHER" id="PTHR10250:SF26">
    <property type="entry name" value="GLUTATHIONE S-TRANSFERASE 3, MITOCHONDRIAL"/>
    <property type="match status" value="1"/>
</dbReference>
<comment type="similarity">
    <text evidence="2">Belongs to the MAPEG family.</text>
</comment>
<dbReference type="InterPro" id="IPR001129">
    <property type="entry name" value="Membr-assoc_MAPEG"/>
</dbReference>
<evidence type="ECO:0000256" key="22">
    <source>
        <dbReference type="ARBA" id="ARBA00076908"/>
    </source>
</evidence>
<evidence type="ECO:0000256" key="8">
    <source>
        <dbReference type="ARBA" id="ARBA00023098"/>
    </source>
</evidence>
<dbReference type="EMBL" id="JANPWB010000007">
    <property type="protein sequence ID" value="KAJ1173296.1"/>
    <property type="molecule type" value="Genomic_DNA"/>
</dbReference>
<feature type="transmembrane region" description="Helical" evidence="23">
    <location>
        <begin position="91"/>
        <end position="115"/>
    </location>
</feature>
<comment type="catalytic activity">
    <reaction evidence="17">
        <text>(5S)-hydroperoxy-(6E,8Z,11Z,14Z)-eicosatetraenoate + 2 glutathione = (5S)-hydroxy-(6E,8Z,11Z,14Z)-eicosatetraenoate + glutathione disulfide + H2O</text>
        <dbReference type="Rhea" id="RHEA:48620"/>
        <dbReference type="ChEBI" id="CHEBI:15377"/>
        <dbReference type="ChEBI" id="CHEBI:57450"/>
        <dbReference type="ChEBI" id="CHEBI:57925"/>
        <dbReference type="ChEBI" id="CHEBI:58297"/>
        <dbReference type="ChEBI" id="CHEBI:90632"/>
    </reaction>
    <physiologicalReaction direction="left-to-right" evidence="17">
        <dbReference type="Rhea" id="RHEA:48621"/>
    </physiologicalReaction>
</comment>
<dbReference type="Gene3D" id="1.20.120.550">
    <property type="entry name" value="Membrane associated eicosanoid/glutathione metabolism-like domain"/>
    <property type="match status" value="1"/>
</dbReference>
<keyword evidence="7" id="KW-0560">Oxidoreductase</keyword>
<evidence type="ECO:0000256" key="13">
    <source>
        <dbReference type="ARBA" id="ARBA00023288"/>
    </source>
</evidence>
<keyword evidence="6 23" id="KW-1133">Transmembrane helix</keyword>
<keyword evidence="3" id="KW-0808">Transferase</keyword>
<evidence type="ECO:0000256" key="18">
    <source>
        <dbReference type="ARBA" id="ARBA00049298"/>
    </source>
</evidence>
<evidence type="ECO:0000256" key="4">
    <source>
        <dbReference type="ARBA" id="ARBA00022692"/>
    </source>
</evidence>
<dbReference type="GO" id="GO:0005635">
    <property type="term" value="C:nuclear envelope"/>
    <property type="evidence" value="ECO:0007669"/>
    <property type="project" value="TreeGrafter"/>
</dbReference>
<keyword evidence="5" id="KW-1000">Mitochondrion outer membrane</keyword>
<dbReference type="GO" id="GO:0004602">
    <property type="term" value="F:glutathione peroxidase activity"/>
    <property type="evidence" value="ECO:0007669"/>
    <property type="project" value="TreeGrafter"/>
</dbReference>
<dbReference type="PANTHER" id="PTHR10250">
    <property type="entry name" value="MICROSOMAL GLUTATHIONE S-TRANSFERASE"/>
    <property type="match status" value="1"/>
</dbReference>
<organism evidence="24 25">
    <name type="scientific">Pleurodeles waltl</name>
    <name type="common">Iberian ribbed newt</name>
    <dbReference type="NCBI Taxonomy" id="8319"/>
    <lineage>
        <taxon>Eukaryota</taxon>
        <taxon>Metazoa</taxon>
        <taxon>Chordata</taxon>
        <taxon>Craniata</taxon>
        <taxon>Vertebrata</taxon>
        <taxon>Euteleostomi</taxon>
        <taxon>Amphibia</taxon>
        <taxon>Batrachia</taxon>
        <taxon>Caudata</taxon>
        <taxon>Salamandroidea</taxon>
        <taxon>Salamandridae</taxon>
        <taxon>Pleurodelinae</taxon>
        <taxon>Pleurodeles</taxon>
    </lineage>
</organism>
<evidence type="ECO:0000256" key="21">
    <source>
        <dbReference type="ARBA" id="ARBA00075145"/>
    </source>
</evidence>
<evidence type="ECO:0000256" key="7">
    <source>
        <dbReference type="ARBA" id="ARBA00023002"/>
    </source>
</evidence>
<comment type="catalytic activity">
    <reaction evidence="18">
        <text>leukotriene C4 = leukotriene A4 + glutathione</text>
        <dbReference type="Rhea" id="RHEA:17617"/>
        <dbReference type="ChEBI" id="CHEBI:57463"/>
        <dbReference type="ChEBI" id="CHEBI:57925"/>
        <dbReference type="ChEBI" id="CHEBI:57973"/>
        <dbReference type="EC" id="4.4.1.20"/>
    </reaction>
    <physiologicalReaction direction="right-to-left" evidence="18">
        <dbReference type="Rhea" id="RHEA:17619"/>
    </physiologicalReaction>
</comment>
<proteinExistence type="inferred from homology"/>
<dbReference type="Proteomes" id="UP001066276">
    <property type="component" value="Chromosome 4_1"/>
</dbReference>
<dbReference type="Pfam" id="PF01124">
    <property type="entry name" value="MAPEG"/>
    <property type="match status" value="1"/>
</dbReference>
<accession>A0AAV7TA47</accession>
<dbReference type="EC" id="4.4.1.20" evidence="16"/>
<dbReference type="InterPro" id="IPR050997">
    <property type="entry name" value="MAPEG"/>
</dbReference>
<dbReference type="GO" id="GO:0005741">
    <property type="term" value="C:mitochondrial outer membrane"/>
    <property type="evidence" value="ECO:0007669"/>
    <property type="project" value="UniProtKB-SubCell"/>
</dbReference>
<comment type="pathway">
    <text evidence="15">Lipid metabolism; arachidonate metabolism.</text>
</comment>
<evidence type="ECO:0000256" key="2">
    <source>
        <dbReference type="ARBA" id="ARBA00010459"/>
    </source>
</evidence>
<evidence type="ECO:0000256" key="5">
    <source>
        <dbReference type="ARBA" id="ARBA00022787"/>
    </source>
</evidence>
<keyword evidence="4 23" id="KW-0812">Transmembrane</keyword>
<dbReference type="AlphaFoldDB" id="A0AAV7TA47"/>
<protein>
    <recommendedName>
        <fullName evidence="20">Glutathione S-transferase 3, mitochondrial</fullName>
        <ecNumber evidence="16">4.4.1.20</ecNumber>
    </recommendedName>
    <alternativeName>
        <fullName evidence="21">Glutathione peroxidase MGST3</fullName>
    </alternativeName>
    <alternativeName>
        <fullName evidence="22">LTC4 synthase MGST3</fullName>
    </alternativeName>
</protein>
<keyword evidence="8" id="KW-0443">Lipid metabolism</keyword>
<sequence>MKGGEVSRELGDARLQDSGKMVVLSKEYGYVALTGVASFVMVTYLAINVGKARKKYKVEYPAMYSDDPENGHMFNCIQRAHQNTLEVYPSYLFFLAVGGMAVPRAASILGVSWIIGRLMFAHGYYTGDPGKRQRGALGSFALLGLAGTTLCFAFRHLGWSSPLKAWC</sequence>
<dbReference type="GO" id="GO:0004464">
    <property type="term" value="F:leukotriene-C4 synthase activity"/>
    <property type="evidence" value="ECO:0007669"/>
    <property type="project" value="UniProtKB-EC"/>
</dbReference>
<feature type="transmembrane region" description="Helical" evidence="23">
    <location>
        <begin position="28"/>
        <end position="47"/>
    </location>
</feature>
<evidence type="ECO:0000256" key="17">
    <source>
        <dbReference type="ARBA" id="ARBA00043664"/>
    </source>
</evidence>
<evidence type="ECO:0000256" key="11">
    <source>
        <dbReference type="ARBA" id="ARBA00023139"/>
    </source>
</evidence>
<evidence type="ECO:0000256" key="6">
    <source>
        <dbReference type="ARBA" id="ARBA00022989"/>
    </source>
</evidence>
<comment type="pathway">
    <text evidence="14">Lipid metabolism; leukotriene C4 biosynthesis.</text>
</comment>
<dbReference type="FunFam" id="1.20.120.550:FF:000004">
    <property type="entry name" value="Microsomal glutathione S-transferase 3"/>
    <property type="match status" value="1"/>
</dbReference>
<keyword evidence="10 23" id="KW-0472">Membrane</keyword>
<keyword evidence="12" id="KW-0456">Lyase</keyword>
<feature type="transmembrane region" description="Helical" evidence="23">
    <location>
        <begin position="135"/>
        <end position="154"/>
    </location>
</feature>
<evidence type="ECO:0000313" key="24">
    <source>
        <dbReference type="EMBL" id="KAJ1173296.1"/>
    </source>
</evidence>
<comment type="catalytic activity">
    <reaction evidence="19">
        <text>15-deoxy-Delta(12,14)-prostaglandin J2 + glutathione = 15-deoxy-Delta(12,14)-prostaglandin J2-S-(R)-glutathione</text>
        <dbReference type="Rhea" id="RHEA:75963"/>
        <dbReference type="ChEBI" id="CHEBI:57925"/>
        <dbReference type="ChEBI" id="CHEBI:85236"/>
        <dbReference type="ChEBI" id="CHEBI:194498"/>
    </reaction>
    <physiologicalReaction direction="left-to-right" evidence="19">
        <dbReference type="Rhea" id="RHEA:75964"/>
    </physiologicalReaction>
</comment>
<comment type="subcellular location">
    <subcellularLocation>
        <location evidence="1">Mitochondrion outer membrane</location>
        <topology evidence="1">Multi-pass membrane protein</topology>
    </subcellularLocation>
</comment>
<evidence type="ECO:0000256" key="15">
    <source>
        <dbReference type="ARBA" id="ARBA00037916"/>
    </source>
</evidence>
<dbReference type="GO" id="GO:0006629">
    <property type="term" value="P:lipid metabolic process"/>
    <property type="evidence" value="ECO:0007669"/>
    <property type="project" value="UniProtKB-KW"/>
</dbReference>
<keyword evidence="13" id="KW-0449">Lipoprotein</keyword>
<gene>
    <name evidence="24" type="ORF">NDU88_005132</name>
</gene>
<keyword evidence="25" id="KW-1185">Reference proteome</keyword>
<keyword evidence="11" id="KW-0564">Palmitate</keyword>
<dbReference type="InterPro" id="IPR023352">
    <property type="entry name" value="MAPEG-like_dom_sf"/>
</dbReference>
<evidence type="ECO:0000256" key="16">
    <source>
        <dbReference type="ARBA" id="ARBA00039056"/>
    </source>
</evidence>
<dbReference type="GO" id="GO:0005783">
    <property type="term" value="C:endoplasmic reticulum"/>
    <property type="evidence" value="ECO:0007669"/>
    <property type="project" value="TreeGrafter"/>
</dbReference>
<evidence type="ECO:0000256" key="9">
    <source>
        <dbReference type="ARBA" id="ARBA00023128"/>
    </source>
</evidence>
<evidence type="ECO:0000256" key="3">
    <source>
        <dbReference type="ARBA" id="ARBA00022679"/>
    </source>
</evidence>
<evidence type="ECO:0000256" key="12">
    <source>
        <dbReference type="ARBA" id="ARBA00023239"/>
    </source>
</evidence>
<comment type="caution">
    <text evidence="24">The sequence shown here is derived from an EMBL/GenBank/DDBJ whole genome shotgun (WGS) entry which is preliminary data.</text>
</comment>
<dbReference type="SUPFAM" id="SSF161084">
    <property type="entry name" value="MAPEG domain-like"/>
    <property type="match status" value="1"/>
</dbReference>
<reference evidence="24" key="1">
    <citation type="journal article" date="2022" name="bioRxiv">
        <title>Sequencing and chromosome-scale assembly of the giantPleurodeles waltlgenome.</title>
        <authorList>
            <person name="Brown T."/>
            <person name="Elewa A."/>
            <person name="Iarovenko S."/>
            <person name="Subramanian E."/>
            <person name="Araus A.J."/>
            <person name="Petzold A."/>
            <person name="Susuki M."/>
            <person name="Suzuki K.-i.T."/>
            <person name="Hayashi T."/>
            <person name="Toyoda A."/>
            <person name="Oliveira C."/>
            <person name="Osipova E."/>
            <person name="Leigh N.D."/>
            <person name="Simon A."/>
            <person name="Yun M.H."/>
        </authorList>
    </citation>
    <scope>NUCLEOTIDE SEQUENCE</scope>
    <source>
        <strain evidence="24">20211129_DDA</strain>
        <tissue evidence="24">Liver</tissue>
    </source>
</reference>
<dbReference type="GO" id="GO:0004364">
    <property type="term" value="F:glutathione transferase activity"/>
    <property type="evidence" value="ECO:0007669"/>
    <property type="project" value="TreeGrafter"/>
</dbReference>
<evidence type="ECO:0000256" key="20">
    <source>
        <dbReference type="ARBA" id="ARBA00069748"/>
    </source>
</evidence>
<evidence type="ECO:0000256" key="1">
    <source>
        <dbReference type="ARBA" id="ARBA00004374"/>
    </source>
</evidence>
<evidence type="ECO:0000256" key="19">
    <source>
        <dbReference type="ARBA" id="ARBA00051411"/>
    </source>
</evidence>
<keyword evidence="9" id="KW-0496">Mitochondrion</keyword>
<name>A0AAV7TA47_PLEWA</name>
<dbReference type="GO" id="GO:0006691">
    <property type="term" value="P:leukotriene metabolic process"/>
    <property type="evidence" value="ECO:0007669"/>
    <property type="project" value="UniProtKB-ARBA"/>
</dbReference>
<evidence type="ECO:0000256" key="14">
    <source>
        <dbReference type="ARBA" id="ARBA00037884"/>
    </source>
</evidence>
<evidence type="ECO:0000256" key="23">
    <source>
        <dbReference type="SAM" id="Phobius"/>
    </source>
</evidence>
<evidence type="ECO:0000256" key="10">
    <source>
        <dbReference type="ARBA" id="ARBA00023136"/>
    </source>
</evidence>